<protein>
    <submittedName>
        <fullName evidence="2">Uncharacterized protein</fullName>
    </submittedName>
</protein>
<dbReference type="EMBL" id="KQ978067">
    <property type="protein sequence ID" value="KYM97660.1"/>
    <property type="molecule type" value="Genomic_DNA"/>
</dbReference>
<proteinExistence type="predicted"/>
<dbReference type="AlphaFoldDB" id="A0A151IC45"/>
<evidence type="ECO:0000313" key="2">
    <source>
        <dbReference type="EMBL" id="KYM97660.1"/>
    </source>
</evidence>
<gene>
    <name evidence="2" type="ORF">ALC62_11651</name>
</gene>
<name>A0A151IC45_9HYME</name>
<dbReference type="Proteomes" id="UP000078542">
    <property type="component" value="Unassembled WGS sequence"/>
</dbReference>
<accession>A0A151IC45</accession>
<keyword evidence="3" id="KW-1185">Reference proteome</keyword>
<reference evidence="2 3" key="1">
    <citation type="submission" date="2016-03" db="EMBL/GenBank/DDBJ databases">
        <title>Cyphomyrmex costatus WGS genome.</title>
        <authorList>
            <person name="Nygaard S."/>
            <person name="Hu H."/>
            <person name="Boomsma J."/>
            <person name="Zhang G."/>
        </authorList>
    </citation>
    <scope>NUCLEOTIDE SEQUENCE [LARGE SCALE GENOMIC DNA]</scope>
    <source>
        <strain evidence="2">MS0001</strain>
        <tissue evidence="2">Whole body</tissue>
    </source>
</reference>
<sequence length="279" mass="31406">MLRGGATQRGFGDTGSRRSRFSKPDGFVRPMLAREIIPTKWSMNPMSSCGYTDDGQRRLSVMATAVQGASSLLVAITPMFPPFVGQCTIDFGYLCRDVTVRLILRAVVRCCDRKREHNRHPTHETLMSDFLARVLLDRLIPSSPTPISSNEQREDVLPAVLLSLSHDRVYSTRIASLFSYSRHRPVKSLGRRLKIRDCLSSGVVTSRFTEPTEKAHVPDGQDSNFEPVLYRFVPSSEIVREIPTVHQLLSNIRDRSDNRASFKLPLAKDTRVHVGLNRG</sequence>
<evidence type="ECO:0000256" key="1">
    <source>
        <dbReference type="SAM" id="MobiDB-lite"/>
    </source>
</evidence>
<evidence type="ECO:0000313" key="3">
    <source>
        <dbReference type="Proteomes" id="UP000078542"/>
    </source>
</evidence>
<feature type="region of interest" description="Disordered" evidence="1">
    <location>
        <begin position="1"/>
        <end position="24"/>
    </location>
</feature>
<organism evidence="2 3">
    <name type="scientific">Cyphomyrmex costatus</name>
    <dbReference type="NCBI Taxonomy" id="456900"/>
    <lineage>
        <taxon>Eukaryota</taxon>
        <taxon>Metazoa</taxon>
        <taxon>Ecdysozoa</taxon>
        <taxon>Arthropoda</taxon>
        <taxon>Hexapoda</taxon>
        <taxon>Insecta</taxon>
        <taxon>Pterygota</taxon>
        <taxon>Neoptera</taxon>
        <taxon>Endopterygota</taxon>
        <taxon>Hymenoptera</taxon>
        <taxon>Apocrita</taxon>
        <taxon>Aculeata</taxon>
        <taxon>Formicoidea</taxon>
        <taxon>Formicidae</taxon>
        <taxon>Myrmicinae</taxon>
        <taxon>Cyphomyrmex</taxon>
    </lineage>
</organism>